<dbReference type="InterPro" id="IPR004864">
    <property type="entry name" value="LEA_2"/>
</dbReference>
<feature type="domain" description="Late embryogenesis abundant protein LEA-2 subgroup" evidence="6">
    <location>
        <begin position="87"/>
        <end position="187"/>
    </location>
</feature>
<keyword evidence="8" id="KW-1185">Reference proteome</keyword>
<dbReference type="PANTHER" id="PTHR31234">
    <property type="entry name" value="LATE EMBRYOGENESIS ABUNDANT (LEA) HYDROXYPROLINE-RICH GLYCOPROTEIN FAMILY"/>
    <property type="match status" value="1"/>
</dbReference>
<dbReference type="GO" id="GO:0005886">
    <property type="term" value="C:plasma membrane"/>
    <property type="evidence" value="ECO:0007669"/>
    <property type="project" value="TreeGrafter"/>
</dbReference>
<dbReference type="EMBL" id="JANBPY010002898">
    <property type="protein sequence ID" value="KAJ1953351.1"/>
    <property type="molecule type" value="Genomic_DNA"/>
</dbReference>
<dbReference type="AlphaFoldDB" id="A0A9W8AIL7"/>
<evidence type="ECO:0000259" key="6">
    <source>
        <dbReference type="Pfam" id="PF03168"/>
    </source>
</evidence>
<evidence type="ECO:0000313" key="8">
    <source>
        <dbReference type="Proteomes" id="UP001150925"/>
    </source>
</evidence>
<reference evidence="7" key="1">
    <citation type="submission" date="2022-07" db="EMBL/GenBank/DDBJ databases">
        <title>Phylogenomic reconstructions and comparative analyses of Kickxellomycotina fungi.</title>
        <authorList>
            <person name="Reynolds N.K."/>
            <person name="Stajich J.E."/>
            <person name="Barry K."/>
            <person name="Grigoriev I.V."/>
            <person name="Crous P."/>
            <person name="Smith M.E."/>
        </authorList>
    </citation>
    <scope>NUCLEOTIDE SEQUENCE</scope>
    <source>
        <strain evidence="7">RSA 1196</strain>
    </source>
</reference>
<name>A0A9W8AIL7_9FUNG</name>
<dbReference type="Pfam" id="PF03168">
    <property type="entry name" value="LEA_2"/>
    <property type="match status" value="1"/>
</dbReference>
<feature type="transmembrane region" description="Helical" evidence="5">
    <location>
        <begin position="21"/>
        <end position="51"/>
    </location>
</feature>
<comment type="caution">
    <text evidence="7">The sequence shown here is derived from an EMBL/GenBank/DDBJ whole genome shotgun (WGS) entry which is preliminary data.</text>
</comment>
<evidence type="ECO:0000256" key="4">
    <source>
        <dbReference type="ARBA" id="ARBA00023136"/>
    </source>
</evidence>
<dbReference type="OrthoDB" id="20273at2759"/>
<dbReference type="SUPFAM" id="SSF117070">
    <property type="entry name" value="LEA14-like"/>
    <property type="match status" value="1"/>
</dbReference>
<proteinExistence type="predicted"/>
<dbReference type="Gene3D" id="2.60.40.1820">
    <property type="match status" value="1"/>
</dbReference>
<evidence type="ECO:0000256" key="3">
    <source>
        <dbReference type="ARBA" id="ARBA00022989"/>
    </source>
</evidence>
<keyword evidence="4 5" id="KW-0472">Membrane</keyword>
<evidence type="ECO:0000256" key="1">
    <source>
        <dbReference type="ARBA" id="ARBA00004167"/>
    </source>
</evidence>
<evidence type="ECO:0000256" key="2">
    <source>
        <dbReference type="ARBA" id="ARBA00022692"/>
    </source>
</evidence>
<dbReference type="GO" id="GO:0098542">
    <property type="term" value="P:defense response to other organism"/>
    <property type="evidence" value="ECO:0007669"/>
    <property type="project" value="InterPro"/>
</dbReference>
<sequence>MEPKPQNDKDEPLGRYKRRRCCCCSMCCCCVITVVVVLVLVAVGLLLFFLLARMPTVKVVDVQPPSDGRSLFSTQGSSLVFNFDIRFDVDNPNYLTLGVNQLEGTGYWPSLPDVPMGNGTLRDITIEKQATTTLNFPVTLTYDPSKDPQHKVFDDLMDKCGFTGTRSQLTVDYEVKVYFKIIGSIQVTPTVRNSASFDCPIPDISSLQVDKLGSASDLISSLANVV</sequence>
<protein>
    <recommendedName>
        <fullName evidence="6">Late embryogenesis abundant protein LEA-2 subgroup domain-containing protein</fullName>
    </recommendedName>
</protein>
<dbReference type="InterPro" id="IPR044839">
    <property type="entry name" value="NDR1-like"/>
</dbReference>
<organism evidence="7 8">
    <name type="scientific">Dispira parvispora</name>
    <dbReference type="NCBI Taxonomy" id="1520584"/>
    <lineage>
        <taxon>Eukaryota</taxon>
        <taxon>Fungi</taxon>
        <taxon>Fungi incertae sedis</taxon>
        <taxon>Zoopagomycota</taxon>
        <taxon>Kickxellomycotina</taxon>
        <taxon>Dimargaritomycetes</taxon>
        <taxon>Dimargaritales</taxon>
        <taxon>Dimargaritaceae</taxon>
        <taxon>Dispira</taxon>
    </lineage>
</organism>
<dbReference type="Proteomes" id="UP001150925">
    <property type="component" value="Unassembled WGS sequence"/>
</dbReference>
<keyword evidence="2 5" id="KW-0812">Transmembrane</keyword>
<comment type="subcellular location">
    <subcellularLocation>
        <location evidence="1">Membrane</location>
        <topology evidence="1">Single-pass membrane protein</topology>
    </subcellularLocation>
</comment>
<evidence type="ECO:0000256" key="5">
    <source>
        <dbReference type="SAM" id="Phobius"/>
    </source>
</evidence>
<evidence type="ECO:0000313" key="7">
    <source>
        <dbReference type="EMBL" id="KAJ1953351.1"/>
    </source>
</evidence>
<dbReference type="PANTHER" id="PTHR31234:SF2">
    <property type="entry name" value="OS05G0199100 PROTEIN"/>
    <property type="match status" value="1"/>
</dbReference>
<keyword evidence="3 5" id="KW-1133">Transmembrane helix</keyword>
<accession>A0A9W8AIL7</accession>
<gene>
    <name evidence="7" type="ORF">IWQ62_006011</name>
</gene>